<feature type="compositionally biased region" description="Acidic residues" evidence="1">
    <location>
        <begin position="344"/>
        <end position="389"/>
    </location>
</feature>
<feature type="compositionally biased region" description="Low complexity" evidence="1">
    <location>
        <begin position="400"/>
        <end position="410"/>
    </location>
</feature>
<feature type="region of interest" description="Disordered" evidence="1">
    <location>
        <begin position="332"/>
        <end position="410"/>
    </location>
</feature>
<protein>
    <submittedName>
        <fullName evidence="2">Uncharacterized protein</fullName>
    </submittedName>
</protein>
<gene>
    <name evidence="2" type="ORF">BCR32DRAFT_278829</name>
</gene>
<keyword evidence="3" id="KW-1185">Reference proteome</keyword>
<feature type="compositionally biased region" description="Low complexity" evidence="1">
    <location>
        <begin position="449"/>
        <end position="479"/>
    </location>
</feature>
<reference evidence="2 3" key="2">
    <citation type="submission" date="2016-08" db="EMBL/GenBank/DDBJ databases">
        <title>Pervasive Adenine N6-methylation of Active Genes in Fungi.</title>
        <authorList>
            <consortium name="DOE Joint Genome Institute"/>
            <person name="Mondo S.J."/>
            <person name="Dannebaum R.O."/>
            <person name="Kuo R.C."/>
            <person name="Labutti K."/>
            <person name="Haridas S."/>
            <person name="Kuo A."/>
            <person name="Salamov A."/>
            <person name="Ahrendt S.R."/>
            <person name="Lipzen A."/>
            <person name="Sullivan W."/>
            <person name="Andreopoulos W.B."/>
            <person name="Clum A."/>
            <person name="Lindquist E."/>
            <person name="Daum C."/>
            <person name="Ramamoorthy G.K."/>
            <person name="Gryganskyi A."/>
            <person name="Culley D."/>
            <person name="Magnuson J.K."/>
            <person name="James T.Y."/>
            <person name="O'Malley M.A."/>
            <person name="Stajich J.E."/>
            <person name="Spatafora J.W."/>
            <person name="Visel A."/>
            <person name="Grigoriev I.V."/>
        </authorList>
    </citation>
    <scope>NUCLEOTIDE SEQUENCE [LARGE SCALE GENOMIC DNA]</scope>
    <source>
        <strain evidence="2 3">S4</strain>
    </source>
</reference>
<evidence type="ECO:0000256" key="1">
    <source>
        <dbReference type="SAM" id="MobiDB-lite"/>
    </source>
</evidence>
<feature type="compositionally biased region" description="Basic and acidic residues" evidence="1">
    <location>
        <begin position="437"/>
        <end position="448"/>
    </location>
</feature>
<evidence type="ECO:0000313" key="3">
    <source>
        <dbReference type="Proteomes" id="UP000193944"/>
    </source>
</evidence>
<dbReference type="OrthoDB" id="2162148at2759"/>
<reference evidence="2 3" key="1">
    <citation type="submission" date="2016-08" db="EMBL/GenBank/DDBJ databases">
        <title>A Parts List for Fungal Cellulosomes Revealed by Comparative Genomics.</title>
        <authorList>
            <consortium name="DOE Joint Genome Institute"/>
            <person name="Haitjema C.H."/>
            <person name="Gilmore S.P."/>
            <person name="Henske J.K."/>
            <person name="Solomon K.V."/>
            <person name="De Groot R."/>
            <person name="Kuo A."/>
            <person name="Mondo S.J."/>
            <person name="Salamov A.A."/>
            <person name="Labutti K."/>
            <person name="Zhao Z."/>
            <person name="Chiniquy J."/>
            <person name="Barry K."/>
            <person name="Brewer H.M."/>
            <person name="Purvine S.O."/>
            <person name="Wright A.T."/>
            <person name="Boxma B."/>
            <person name="Van Alen T."/>
            <person name="Hackstein J.H."/>
            <person name="Baker S.E."/>
            <person name="Grigoriev I.V."/>
            <person name="O'Malley M.A."/>
        </authorList>
    </citation>
    <scope>NUCLEOTIDE SEQUENCE [LARGE SCALE GENOMIC DNA]</scope>
    <source>
        <strain evidence="2 3">S4</strain>
    </source>
</reference>
<evidence type="ECO:0000313" key="2">
    <source>
        <dbReference type="EMBL" id="ORX82518.1"/>
    </source>
</evidence>
<organism evidence="2 3">
    <name type="scientific">Anaeromyces robustus</name>
    <dbReference type="NCBI Taxonomy" id="1754192"/>
    <lineage>
        <taxon>Eukaryota</taxon>
        <taxon>Fungi</taxon>
        <taxon>Fungi incertae sedis</taxon>
        <taxon>Chytridiomycota</taxon>
        <taxon>Chytridiomycota incertae sedis</taxon>
        <taxon>Neocallimastigomycetes</taxon>
        <taxon>Neocallimastigales</taxon>
        <taxon>Neocallimastigaceae</taxon>
        <taxon>Anaeromyces</taxon>
    </lineage>
</organism>
<feature type="compositionally biased region" description="Low complexity" evidence="1">
    <location>
        <begin position="294"/>
        <end position="305"/>
    </location>
</feature>
<feature type="region of interest" description="Disordered" evidence="1">
    <location>
        <begin position="424"/>
        <end position="479"/>
    </location>
</feature>
<dbReference type="AlphaFoldDB" id="A0A1Y1X9V3"/>
<name>A0A1Y1X9V3_9FUNG</name>
<accession>A0A1Y1X9V3</accession>
<sequence>MEMEFEILKQKYKRQNLEIIRINTIYATKIRNYEIRQNKLLQANIDLTMKLNKIKKMIKNCLSHYYEFKNEKYSVDSHKKEYLEKIFGTLYNIIIAIDNKKNLYNSIKDKTIVKNQSKKEKLFTLNSINDNNDINEYKESNLIKNNSKSLDLENFSYITQKNNIDSSLILSSPKPNVSNKSNKFDTPQKKSYFNPTRNDKFKKVSTLISDSFFDSDNPFLLPTNKYITTKAKNNLKNENDTSMIDKTKKLSPVSLNRKKEKENKKKEVYIETLDDIPIIVKKKDLRYNLSSASQSTESSISISISPSPPLSSSPQLSPYKKVRSNFVIGPFSTKKESSYSNDNNNDDEIDNNTISDDDNDDDSNDDDNYNNDDSDDDDNDDSNDDDNDDSNFNHSLYTISSDDSNNNNELNNKEQEEDIYHEKHKNLIDKNSINEYKNNDNKKNKNSDTNHNSNNNTIHKQSYNNNNTLNITKNSNNNYQINHSNKMKHSLKTISSSSNITKRKKIKIHNSIDIKTITSSNKKNISKIPLSSPYKSPIKHSIDKENINPNRRSHRHKNIVNYTLPSIRSKLRRGDKDYGCGIIRPLDNPYGINTFSHKDINEKEI</sequence>
<feature type="region of interest" description="Disordered" evidence="1">
    <location>
        <begin position="294"/>
        <end position="317"/>
    </location>
</feature>
<dbReference type="Proteomes" id="UP000193944">
    <property type="component" value="Unassembled WGS sequence"/>
</dbReference>
<feature type="region of interest" description="Disordered" evidence="1">
    <location>
        <begin position="175"/>
        <end position="196"/>
    </location>
</feature>
<comment type="caution">
    <text evidence="2">The sequence shown here is derived from an EMBL/GenBank/DDBJ whole genome shotgun (WGS) entry which is preliminary data.</text>
</comment>
<dbReference type="EMBL" id="MCFG01000093">
    <property type="protein sequence ID" value="ORX82518.1"/>
    <property type="molecule type" value="Genomic_DNA"/>
</dbReference>
<proteinExistence type="predicted"/>